<dbReference type="Proteomes" id="UP001596072">
    <property type="component" value="Unassembled WGS sequence"/>
</dbReference>
<evidence type="ECO:0000256" key="3">
    <source>
        <dbReference type="ARBA" id="ARBA00023163"/>
    </source>
</evidence>
<dbReference type="Pfam" id="PF00196">
    <property type="entry name" value="GerE"/>
    <property type="match status" value="1"/>
</dbReference>
<keyword evidence="6" id="KW-1185">Reference proteome</keyword>
<organism evidence="5 6">
    <name type="scientific">Nocardioides vastitatis</name>
    <dbReference type="NCBI Taxonomy" id="2568655"/>
    <lineage>
        <taxon>Bacteria</taxon>
        <taxon>Bacillati</taxon>
        <taxon>Actinomycetota</taxon>
        <taxon>Actinomycetes</taxon>
        <taxon>Propionibacteriales</taxon>
        <taxon>Nocardioidaceae</taxon>
        <taxon>Nocardioides</taxon>
    </lineage>
</organism>
<dbReference type="PANTHER" id="PTHR44688:SF16">
    <property type="entry name" value="DNA-BINDING TRANSCRIPTIONAL ACTIVATOR DEVR_DOSR"/>
    <property type="match status" value="1"/>
</dbReference>
<protein>
    <submittedName>
        <fullName evidence="5">LuxR C-terminal-related transcriptional regulator</fullName>
    </submittedName>
</protein>
<gene>
    <name evidence="5" type="ORF">ACFPQB_21925</name>
</gene>
<dbReference type="InterPro" id="IPR036388">
    <property type="entry name" value="WH-like_DNA-bd_sf"/>
</dbReference>
<keyword evidence="1" id="KW-0805">Transcription regulation</keyword>
<dbReference type="PANTHER" id="PTHR44688">
    <property type="entry name" value="DNA-BINDING TRANSCRIPTIONAL ACTIVATOR DEVR_DOSR"/>
    <property type="match status" value="1"/>
</dbReference>
<dbReference type="PRINTS" id="PR00038">
    <property type="entry name" value="HTHLUXR"/>
</dbReference>
<dbReference type="InterPro" id="IPR003593">
    <property type="entry name" value="AAA+_ATPase"/>
</dbReference>
<evidence type="ECO:0000313" key="6">
    <source>
        <dbReference type="Proteomes" id="UP001596072"/>
    </source>
</evidence>
<keyword evidence="3" id="KW-0804">Transcription</keyword>
<dbReference type="CDD" id="cd06170">
    <property type="entry name" value="LuxR_C_like"/>
    <property type="match status" value="1"/>
</dbReference>
<dbReference type="RefSeq" id="WP_168798188.1">
    <property type="nucleotide sequence ID" value="NZ_JBHSNS010000018.1"/>
</dbReference>
<dbReference type="SUPFAM" id="SSF46894">
    <property type="entry name" value="C-terminal effector domain of the bipartite response regulators"/>
    <property type="match status" value="1"/>
</dbReference>
<dbReference type="Gene3D" id="1.10.10.10">
    <property type="entry name" value="Winged helix-like DNA-binding domain superfamily/Winged helix DNA-binding domain"/>
    <property type="match status" value="1"/>
</dbReference>
<evidence type="ECO:0000256" key="2">
    <source>
        <dbReference type="ARBA" id="ARBA00023125"/>
    </source>
</evidence>
<dbReference type="SMART" id="SM00421">
    <property type="entry name" value="HTH_LUXR"/>
    <property type="match status" value="1"/>
</dbReference>
<dbReference type="InterPro" id="IPR000792">
    <property type="entry name" value="Tscrpt_reg_LuxR_C"/>
</dbReference>
<reference evidence="6" key="1">
    <citation type="journal article" date="2019" name="Int. J. Syst. Evol. Microbiol.">
        <title>The Global Catalogue of Microorganisms (GCM) 10K type strain sequencing project: providing services to taxonomists for standard genome sequencing and annotation.</title>
        <authorList>
            <consortium name="The Broad Institute Genomics Platform"/>
            <consortium name="The Broad Institute Genome Sequencing Center for Infectious Disease"/>
            <person name="Wu L."/>
            <person name="Ma J."/>
        </authorList>
    </citation>
    <scope>NUCLEOTIDE SEQUENCE [LARGE SCALE GENOMIC DNA]</scope>
    <source>
        <strain evidence="6">YIM 94188</strain>
    </source>
</reference>
<dbReference type="SMART" id="SM00382">
    <property type="entry name" value="AAA"/>
    <property type="match status" value="1"/>
</dbReference>
<evidence type="ECO:0000256" key="1">
    <source>
        <dbReference type="ARBA" id="ARBA00023015"/>
    </source>
</evidence>
<sequence>MQRPHANWIPRLPQHIVQQRRARALLDRRAPITVVLGHQGYGKTTLVNAWLREQPDRSEAIWLNARAGLDLTEMVSRTLDQRPKSDRTILVIDDAHHARDQTLLGELIERARCRHQLHLVLCSRGSHPIEPLADGVVETTTISARRLLLTVDQVLDFAAVLNVPLSTDQARRIHTELGGWAAAVRLVLEEIEDPGTELPLSRARHYLRDALLSGTSDTRALSAAMEFSLTERVTHVLIRDIADGDGPEDGVRLIESTGLAERQYVDDDVILTFPPFIREVLRAAFTRQRPARARSLHRRLAQWFATRQGPSHSALAFSHAAAGEDWQLLDEIWRRESTTLLFEHPHALASTIATIPEDVLDYRPGLSVAYDVSRAAAVADTDEDGRMVTVRAYIQATQRLSQQPPGQVPVHDLLVLGIGRIVGQRVDGCFTAADQAADDLERVVEERVAAGEEPGDGLHWLHLQRGITHTLRGEHAAAAHRYRLVWQHRGVATRHGAATATANLALTHALWGDPQSAQNWLDRRADLETGGSWMHALSSMGAQLAVGMSALDRLDLGACQEALNALGDGSTPTDLWPYVVYLRARHDLHRGPSSSALAVLDAAVGGHHPRLAQGGAARVLLARARADLLLAQGQGERARAVISGLDPEGSPMLAIPLVRLHLLAGDPFEAFRIAEILTWQATTDNRSRQELLVLAAVSAYRMGDHVLSADITRRALALYRHTRLLAPFTCVSDDELDRLFTGAGEWLDVGAIDTLRRHPNPFPERLTLIHLTPREQVLADTLASGASRQEIADQLFVSINTVRTQLAALYRKLNVNTREAALVQIAELGLSHAASAPKS</sequence>
<name>A0ABW0ZKP6_9ACTN</name>
<proteinExistence type="predicted"/>
<dbReference type="InterPro" id="IPR027417">
    <property type="entry name" value="P-loop_NTPase"/>
</dbReference>
<dbReference type="SUPFAM" id="SSF52540">
    <property type="entry name" value="P-loop containing nucleoside triphosphate hydrolases"/>
    <property type="match status" value="1"/>
</dbReference>
<evidence type="ECO:0000259" key="4">
    <source>
        <dbReference type="PROSITE" id="PS50043"/>
    </source>
</evidence>
<dbReference type="PROSITE" id="PS50043">
    <property type="entry name" value="HTH_LUXR_2"/>
    <property type="match status" value="1"/>
</dbReference>
<dbReference type="InterPro" id="IPR016032">
    <property type="entry name" value="Sig_transdc_resp-reg_C-effctor"/>
</dbReference>
<dbReference type="EMBL" id="JBHSNS010000018">
    <property type="protein sequence ID" value="MFC5731585.1"/>
    <property type="molecule type" value="Genomic_DNA"/>
</dbReference>
<comment type="caution">
    <text evidence="5">The sequence shown here is derived from an EMBL/GenBank/DDBJ whole genome shotgun (WGS) entry which is preliminary data.</text>
</comment>
<evidence type="ECO:0000313" key="5">
    <source>
        <dbReference type="EMBL" id="MFC5731585.1"/>
    </source>
</evidence>
<keyword evidence="2" id="KW-0238">DNA-binding</keyword>
<feature type="domain" description="HTH luxR-type" evidence="4">
    <location>
        <begin position="764"/>
        <end position="829"/>
    </location>
</feature>
<accession>A0ABW0ZKP6</accession>